<gene>
    <name evidence="2" type="ORF">DIT97_17435</name>
</gene>
<dbReference type="Pfam" id="PF07978">
    <property type="entry name" value="NIPSNAP"/>
    <property type="match status" value="1"/>
</dbReference>
<dbReference type="Proteomes" id="UP000263642">
    <property type="component" value="Unassembled WGS sequence"/>
</dbReference>
<comment type="caution">
    <text evidence="2">The sequence shown here is derived from an EMBL/GenBank/DDBJ whole genome shotgun (WGS) entry which is preliminary data.</text>
</comment>
<proteinExistence type="predicted"/>
<evidence type="ECO:0000259" key="1">
    <source>
        <dbReference type="Pfam" id="PF07978"/>
    </source>
</evidence>
<dbReference type="PROSITE" id="PS51318">
    <property type="entry name" value="TAT"/>
    <property type="match status" value="1"/>
</dbReference>
<reference evidence="2 3" key="1">
    <citation type="journal article" date="2018" name="Nat. Biotechnol.">
        <title>A standardized bacterial taxonomy based on genome phylogeny substantially revises the tree of life.</title>
        <authorList>
            <person name="Parks D.H."/>
            <person name="Chuvochina M."/>
            <person name="Waite D.W."/>
            <person name="Rinke C."/>
            <person name="Skarshewski A."/>
            <person name="Chaumeil P.A."/>
            <person name="Hugenholtz P."/>
        </authorList>
    </citation>
    <scope>NUCLEOTIDE SEQUENCE [LARGE SCALE GENOMIC DNA]</scope>
    <source>
        <strain evidence="2">UBA9375</strain>
    </source>
</reference>
<dbReference type="InterPro" id="IPR012577">
    <property type="entry name" value="NIPSNAP"/>
</dbReference>
<organism evidence="2 3">
    <name type="scientific">Gimesia maris</name>
    <dbReference type="NCBI Taxonomy" id="122"/>
    <lineage>
        <taxon>Bacteria</taxon>
        <taxon>Pseudomonadati</taxon>
        <taxon>Planctomycetota</taxon>
        <taxon>Planctomycetia</taxon>
        <taxon>Planctomycetales</taxon>
        <taxon>Planctomycetaceae</taxon>
        <taxon>Gimesia</taxon>
    </lineage>
</organism>
<feature type="domain" description="NIPSNAP" evidence="1">
    <location>
        <begin position="160"/>
        <end position="262"/>
    </location>
</feature>
<accession>A0A3D3R7Z8</accession>
<dbReference type="Gene3D" id="3.30.70.100">
    <property type="match status" value="2"/>
</dbReference>
<dbReference type="InterPro" id="IPR006311">
    <property type="entry name" value="TAT_signal"/>
</dbReference>
<dbReference type="SUPFAM" id="SSF54909">
    <property type="entry name" value="Dimeric alpha+beta barrel"/>
    <property type="match status" value="2"/>
</dbReference>
<dbReference type="InterPro" id="IPR011008">
    <property type="entry name" value="Dimeric_a/b-barrel"/>
</dbReference>
<dbReference type="EMBL" id="DQAY01000106">
    <property type="protein sequence ID" value="HCO24716.1"/>
    <property type="molecule type" value="Genomic_DNA"/>
</dbReference>
<evidence type="ECO:0000313" key="3">
    <source>
        <dbReference type="Proteomes" id="UP000263642"/>
    </source>
</evidence>
<sequence length="265" mass="30301">MNQNKTDRRQFLAGTVGAAVALGVTQGVQSADAKPKQQFYELRIYRTPSDDKQAIVSNYLEQALLPALKRIGIKQVGVFKQIEVKDDHSLYVLIPFNSLEQFSSLNDVLETDQHYHQAAAEYFSFPKESPAFTRIESRLMKAFKGMPQLKTPEGAGPHLFELRTYESHNEKLAKLKVDMFNSGEIEIMEDVKLAPVFFGEMLIGDDVPNLTYMLSAPHRAAHEEHWDGFRMHPKWEKMKAMDKYKGTVSKITNWYLEPLPYSAIQ</sequence>
<evidence type="ECO:0000313" key="2">
    <source>
        <dbReference type="EMBL" id="HCO24716.1"/>
    </source>
</evidence>
<name>A0A3D3R7Z8_9PLAN</name>
<protein>
    <submittedName>
        <fullName evidence="2">NIPSNAP family containing protein</fullName>
    </submittedName>
</protein>
<dbReference type="AlphaFoldDB" id="A0A3D3R7Z8"/>